<dbReference type="InterPro" id="IPR013760">
    <property type="entry name" value="Topo_IIA-like_dom_sf"/>
</dbReference>
<dbReference type="GO" id="GO:0006265">
    <property type="term" value="P:DNA topological change"/>
    <property type="evidence" value="ECO:0007669"/>
    <property type="project" value="UniProtKB-UniRule"/>
</dbReference>
<dbReference type="GO" id="GO:0003677">
    <property type="term" value="F:DNA binding"/>
    <property type="evidence" value="ECO:0007669"/>
    <property type="project" value="UniProtKB-UniRule"/>
</dbReference>
<sequence>MMRILGLKYGEDYSIAENRAKLRYGGIIILTDQDEDGSHIKGLIINFLHTFWPQLLHSGFVQSFMTPLLKARNGSETISFYSMDEYKAWRANTSNADKYTVKYYKGLGTSTSKEAREYFSNFEKHLVSFRYEDEEDGESLRMVFDKRRADDRKEWINKMLQTDFVDHTIVNEASYKEFVDNELFRYSLLDLKRSIPSVVDGLKPSQRKVLHTLLRRSSNKEIKVNQLAAAVALNEAYHHGENALVTTIVRLAQDFVGMNNVCLLEPVGQFGTRHEGGNDAASARYIYTKLSPITRQIFPAADDDLLNYLQEENQQIEPEWYCPIIPMVLVNGAEGVGTGWSTLILSHNINDVVDNVRRMIDGNEVEKMAPSFSDFSGKIEEIGENSYEISGKYRIVPSQRKNSPNLRIEITELPVGEWTNRYKQNTLQALQKNGYISNYKEYHTERNVRFLIELSRDSTTRCRRPAGRYSELMKKFKLCTKITTNSMVLFDPLGHLKNYATVSDIMWEHFHVRQRMYERRKEHETRMLDAQKRKVENQLRFIEEANSGNIRLSGKHLAELEHDLIAKGFESDPVKQWKNEPSDLSYLINLPLSRLTIEEMQKLRNQVDITREKFEKVVQTSWQDSWIADLKLLLREVNNSARKKT</sequence>
<keyword evidence="15" id="KW-1185">Reference proteome</keyword>
<gene>
    <name evidence="14" type="ORF">CYNAS_LOCUS9083</name>
</gene>
<dbReference type="PRINTS" id="PR00418">
    <property type="entry name" value="TPI2FAMILY"/>
</dbReference>
<dbReference type="EC" id="5.6.2.2" evidence="4"/>
<evidence type="ECO:0000256" key="6">
    <source>
        <dbReference type="ARBA" id="ARBA00022741"/>
    </source>
</evidence>
<dbReference type="InterPro" id="IPR031660">
    <property type="entry name" value="TOPRIM_C"/>
</dbReference>
<dbReference type="InterPro" id="IPR013758">
    <property type="entry name" value="Topo_IIA_A/C_ab"/>
</dbReference>
<dbReference type="PANTHER" id="PTHR10169:SF38">
    <property type="entry name" value="DNA TOPOISOMERASE 2"/>
    <property type="match status" value="1"/>
</dbReference>
<dbReference type="PRINTS" id="PR01158">
    <property type="entry name" value="TOPISMRASEII"/>
</dbReference>
<dbReference type="Gene3D" id="3.30.1490.30">
    <property type="match status" value="1"/>
</dbReference>
<organism evidence="14 15">
    <name type="scientific">Cylicocyclus nassatus</name>
    <name type="common">Nematode worm</name>
    <dbReference type="NCBI Taxonomy" id="53992"/>
    <lineage>
        <taxon>Eukaryota</taxon>
        <taxon>Metazoa</taxon>
        <taxon>Ecdysozoa</taxon>
        <taxon>Nematoda</taxon>
        <taxon>Chromadorea</taxon>
        <taxon>Rhabditida</taxon>
        <taxon>Rhabditina</taxon>
        <taxon>Rhabditomorpha</taxon>
        <taxon>Strongyloidea</taxon>
        <taxon>Strongylidae</taxon>
        <taxon>Cylicocyclus</taxon>
    </lineage>
</organism>
<evidence type="ECO:0000256" key="9">
    <source>
        <dbReference type="ARBA" id="ARBA00023125"/>
    </source>
</evidence>
<dbReference type="GO" id="GO:0003918">
    <property type="term" value="F:DNA topoisomerase type II (double strand cut, ATP-hydrolyzing) activity"/>
    <property type="evidence" value="ECO:0007669"/>
    <property type="project" value="UniProtKB-EC"/>
</dbReference>
<dbReference type="InterPro" id="IPR013757">
    <property type="entry name" value="Topo_IIA_A_a_sf"/>
</dbReference>
<dbReference type="EMBL" id="CATQJL010000223">
    <property type="protein sequence ID" value="CAJ0597100.1"/>
    <property type="molecule type" value="Genomic_DNA"/>
</dbReference>
<accession>A0AA36GRP5</accession>
<evidence type="ECO:0000256" key="5">
    <source>
        <dbReference type="ARBA" id="ARBA00022723"/>
    </source>
</evidence>
<comment type="catalytic activity">
    <reaction evidence="1 11">
        <text>ATP-dependent breakage, passage and rejoining of double-stranded DNA.</text>
        <dbReference type="EC" id="5.6.2.2"/>
    </reaction>
</comment>
<protein>
    <recommendedName>
        <fullName evidence="4">DNA topoisomerase (ATP-hydrolyzing)</fullName>
        <ecNumber evidence="4">5.6.2.2</ecNumber>
    </recommendedName>
</protein>
<dbReference type="GO" id="GO:0005524">
    <property type="term" value="F:ATP binding"/>
    <property type="evidence" value="ECO:0007669"/>
    <property type="project" value="UniProtKB-KW"/>
</dbReference>
<keyword evidence="5" id="KW-0479">Metal-binding</keyword>
<keyword evidence="9 11" id="KW-0238">DNA-binding</keyword>
<dbReference type="InterPro" id="IPR006171">
    <property type="entry name" value="TOPRIM_dom"/>
</dbReference>
<comment type="caution">
    <text evidence="14">The sequence shown here is derived from an EMBL/GenBank/DDBJ whole genome shotgun (WGS) entry which is preliminary data.</text>
</comment>
<dbReference type="InterPro" id="IPR002205">
    <property type="entry name" value="Topo_IIA_dom_A"/>
</dbReference>
<dbReference type="FunFam" id="3.30.1490.30:FF:000001">
    <property type="entry name" value="DNA topoisomerase 2"/>
    <property type="match status" value="1"/>
</dbReference>
<comment type="cofactor">
    <cofactor evidence="2">
        <name>Mg(2+)</name>
        <dbReference type="ChEBI" id="CHEBI:18420"/>
    </cofactor>
</comment>
<dbReference type="GO" id="GO:0000712">
    <property type="term" value="P:resolution of meiotic recombination intermediates"/>
    <property type="evidence" value="ECO:0007669"/>
    <property type="project" value="TreeGrafter"/>
</dbReference>
<dbReference type="Pfam" id="PF16898">
    <property type="entry name" value="TOPRIM_C"/>
    <property type="match status" value="1"/>
</dbReference>
<dbReference type="AlphaFoldDB" id="A0AA36GRP5"/>
<comment type="similarity">
    <text evidence="3">Belongs to the type II topoisomerase family.</text>
</comment>
<evidence type="ECO:0000256" key="8">
    <source>
        <dbReference type="ARBA" id="ARBA00023029"/>
    </source>
</evidence>
<keyword evidence="6" id="KW-0547">Nucleotide-binding</keyword>
<dbReference type="SUPFAM" id="SSF56719">
    <property type="entry name" value="Type II DNA topoisomerase"/>
    <property type="match status" value="1"/>
</dbReference>
<dbReference type="InterPro" id="IPR001154">
    <property type="entry name" value="TopoII_euk"/>
</dbReference>
<feature type="domain" description="Topo IIA-type catalytic" evidence="13">
    <location>
        <begin position="195"/>
        <end position="630"/>
    </location>
</feature>
<evidence type="ECO:0000256" key="3">
    <source>
        <dbReference type="ARBA" id="ARBA00011080"/>
    </source>
</evidence>
<evidence type="ECO:0000256" key="7">
    <source>
        <dbReference type="ARBA" id="ARBA00022840"/>
    </source>
</evidence>
<dbReference type="GO" id="GO:0046872">
    <property type="term" value="F:metal ion binding"/>
    <property type="evidence" value="ECO:0007669"/>
    <property type="project" value="UniProtKB-KW"/>
</dbReference>
<keyword evidence="8 11" id="KW-0799">Topoisomerase</keyword>
<evidence type="ECO:0000313" key="15">
    <source>
        <dbReference type="Proteomes" id="UP001176961"/>
    </source>
</evidence>
<evidence type="ECO:0000313" key="14">
    <source>
        <dbReference type="EMBL" id="CAJ0597100.1"/>
    </source>
</evidence>
<dbReference type="Proteomes" id="UP001176961">
    <property type="component" value="Unassembled WGS sequence"/>
</dbReference>
<dbReference type="GO" id="GO:0000819">
    <property type="term" value="P:sister chromatid segregation"/>
    <property type="evidence" value="ECO:0007669"/>
    <property type="project" value="TreeGrafter"/>
</dbReference>
<dbReference type="Gene3D" id="3.30.1360.40">
    <property type="match status" value="1"/>
</dbReference>
<dbReference type="PROSITE" id="PS52040">
    <property type="entry name" value="TOPO_IIA"/>
    <property type="match status" value="1"/>
</dbReference>
<keyword evidence="7" id="KW-0067">ATP-binding</keyword>
<dbReference type="FunFam" id="3.90.199.10:FF:000002">
    <property type="entry name" value="DNA topoisomerase 2"/>
    <property type="match status" value="1"/>
</dbReference>
<dbReference type="PROSITE" id="PS50880">
    <property type="entry name" value="TOPRIM"/>
    <property type="match status" value="1"/>
</dbReference>
<dbReference type="Gene3D" id="1.10.268.10">
    <property type="entry name" value="Topoisomerase, domain 3"/>
    <property type="match status" value="1"/>
</dbReference>
<proteinExistence type="inferred from homology"/>
<evidence type="ECO:0000256" key="10">
    <source>
        <dbReference type="ARBA" id="ARBA00023235"/>
    </source>
</evidence>
<dbReference type="Gene3D" id="3.90.199.10">
    <property type="entry name" value="Topoisomerase II, domain 5"/>
    <property type="match status" value="1"/>
</dbReference>
<evidence type="ECO:0000259" key="12">
    <source>
        <dbReference type="PROSITE" id="PS50880"/>
    </source>
</evidence>
<dbReference type="InterPro" id="IPR013759">
    <property type="entry name" value="Topo_IIA_B_C"/>
</dbReference>
<dbReference type="FunFam" id="3.40.50.670:FF:000001">
    <property type="entry name" value="DNA topoisomerase 2"/>
    <property type="match status" value="2"/>
</dbReference>
<evidence type="ECO:0000259" key="13">
    <source>
        <dbReference type="PROSITE" id="PS52040"/>
    </source>
</evidence>
<evidence type="ECO:0000256" key="1">
    <source>
        <dbReference type="ARBA" id="ARBA00000185"/>
    </source>
</evidence>
<evidence type="ECO:0000256" key="11">
    <source>
        <dbReference type="PROSITE-ProRule" id="PRU01384"/>
    </source>
</evidence>
<dbReference type="GO" id="GO:0005634">
    <property type="term" value="C:nucleus"/>
    <property type="evidence" value="ECO:0007669"/>
    <property type="project" value="TreeGrafter"/>
</dbReference>
<reference evidence="14" key="1">
    <citation type="submission" date="2023-07" db="EMBL/GenBank/DDBJ databases">
        <authorList>
            <consortium name="CYATHOMIX"/>
        </authorList>
    </citation>
    <scope>NUCLEOTIDE SEQUENCE</scope>
    <source>
        <strain evidence="14">N/A</strain>
    </source>
</reference>
<keyword evidence="10 11" id="KW-0413">Isomerase</keyword>
<feature type="active site" description="O-(5'-phospho-DNA)-tyrosine intermediate" evidence="11">
    <location>
        <position position="285"/>
    </location>
</feature>
<dbReference type="SMART" id="SM00434">
    <property type="entry name" value="TOP4c"/>
    <property type="match status" value="1"/>
</dbReference>
<evidence type="ECO:0000256" key="4">
    <source>
        <dbReference type="ARBA" id="ARBA00012895"/>
    </source>
</evidence>
<dbReference type="Gene3D" id="3.40.50.670">
    <property type="match status" value="1"/>
</dbReference>
<dbReference type="Pfam" id="PF00521">
    <property type="entry name" value="DNA_topoisoIV"/>
    <property type="match status" value="1"/>
</dbReference>
<feature type="domain" description="Toprim" evidence="12">
    <location>
        <begin position="1"/>
        <end position="63"/>
    </location>
</feature>
<dbReference type="PANTHER" id="PTHR10169">
    <property type="entry name" value="DNA TOPOISOMERASE/GYRASE"/>
    <property type="match status" value="1"/>
</dbReference>
<evidence type="ECO:0000256" key="2">
    <source>
        <dbReference type="ARBA" id="ARBA00001946"/>
    </source>
</evidence>
<dbReference type="InterPro" id="IPR050634">
    <property type="entry name" value="DNA_Topoisomerase_II"/>
</dbReference>
<name>A0AA36GRP5_CYLNA</name>